<feature type="transmembrane region" description="Helical" evidence="7">
    <location>
        <begin position="51"/>
        <end position="72"/>
    </location>
</feature>
<feature type="region of interest" description="Disordered" evidence="6">
    <location>
        <begin position="348"/>
        <end position="369"/>
    </location>
</feature>
<protein>
    <recommendedName>
        <fullName evidence="8">Rhodopsin domain-containing protein</fullName>
    </recommendedName>
</protein>
<dbReference type="InterPro" id="IPR049326">
    <property type="entry name" value="Rhodopsin_dom_fungi"/>
</dbReference>
<evidence type="ECO:0000256" key="2">
    <source>
        <dbReference type="ARBA" id="ARBA00022692"/>
    </source>
</evidence>
<sequence length="387" mass="43081">MATVAKDSLPLEGQSLGQFVVCAVMMSISVLAVLLRSFVRLFLVRAFGWDDALMVIALLIFIALNISCMIGAQTGIGHRMIDFASKVDPMTGLDLLERSLLLWWLNQMLYIWSSAVAKVSIAVALLRLAVRRFHRVTLWTVLGLSIGIAIMFWLVLLFACKPISYFWQRVRPGHAGTCLSTDTLVDISYLYSSLTIFCDLTLGIMPALLVWNLQMNRKTKIALGAILSLGAVASVAVIIRIPFLQTYKDADFLYSTFQIAIWSVIETGLGITAGSLVTLRPLFRWFLDGSTTYGRAGRSGKRSDRQYPLSNMSGDVSKKGPRDPGYWRPDITSEVSNVVVTAVSSPQGRSYLDDAHSSQEDLNPRPEAWHPRYEVNIEKTFKVSEEL</sequence>
<keyword evidence="4 7" id="KW-0472">Membrane</keyword>
<evidence type="ECO:0000256" key="7">
    <source>
        <dbReference type="SAM" id="Phobius"/>
    </source>
</evidence>
<accession>A1C7M5</accession>
<comment type="similarity">
    <text evidence="5">Belongs to the SAT4 family.</text>
</comment>
<evidence type="ECO:0000256" key="4">
    <source>
        <dbReference type="ARBA" id="ARBA00023136"/>
    </source>
</evidence>
<feature type="transmembrane region" description="Helical" evidence="7">
    <location>
        <begin position="221"/>
        <end position="239"/>
    </location>
</feature>
<keyword evidence="3 7" id="KW-1133">Transmembrane helix</keyword>
<feature type="region of interest" description="Disordered" evidence="6">
    <location>
        <begin position="294"/>
        <end position="327"/>
    </location>
</feature>
<evidence type="ECO:0000313" key="9">
    <source>
        <dbReference type="EMBL" id="EAW14396.1"/>
    </source>
</evidence>
<dbReference type="HOGENOM" id="CLU_028200_3_4_1"/>
<dbReference type="eggNOG" id="ENOG502R8GX">
    <property type="taxonomic scope" value="Eukaryota"/>
</dbReference>
<feature type="domain" description="Rhodopsin" evidence="8">
    <location>
        <begin position="35"/>
        <end position="284"/>
    </location>
</feature>
<comment type="subcellular location">
    <subcellularLocation>
        <location evidence="1">Membrane</location>
        <topology evidence="1">Multi-pass membrane protein</topology>
    </subcellularLocation>
</comment>
<feature type="transmembrane region" description="Helical" evidence="7">
    <location>
        <begin position="259"/>
        <end position="279"/>
    </location>
</feature>
<keyword evidence="10" id="KW-1185">Reference proteome</keyword>
<evidence type="ECO:0000256" key="1">
    <source>
        <dbReference type="ARBA" id="ARBA00004141"/>
    </source>
</evidence>
<feature type="transmembrane region" description="Helical" evidence="7">
    <location>
        <begin position="109"/>
        <end position="129"/>
    </location>
</feature>
<keyword evidence="2 7" id="KW-0812">Transmembrane</keyword>
<dbReference type="Pfam" id="PF20684">
    <property type="entry name" value="Fung_rhodopsin"/>
    <property type="match status" value="1"/>
</dbReference>
<dbReference type="Proteomes" id="UP000006701">
    <property type="component" value="Unassembled WGS sequence"/>
</dbReference>
<evidence type="ECO:0000256" key="3">
    <source>
        <dbReference type="ARBA" id="ARBA00022989"/>
    </source>
</evidence>
<evidence type="ECO:0000256" key="5">
    <source>
        <dbReference type="ARBA" id="ARBA00038359"/>
    </source>
</evidence>
<dbReference type="RefSeq" id="XP_001275822.1">
    <property type="nucleotide sequence ID" value="XM_001275821.1"/>
</dbReference>
<dbReference type="OMA" id="NRSDRQY"/>
<gene>
    <name evidence="9" type="ORF">ACLA_074330</name>
</gene>
<dbReference type="VEuPathDB" id="FungiDB:ACLA_074330"/>
<evidence type="ECO:0000256" key="6">
    <source>
        <dbReference type="SAM" id="MobiDB-lite"/>
    </source>
</evidence>
<name>A1C7M5_ASPCL</name>
<dbReference type="KEGG" id="act:ACLA_074330"/>
<organism evidence="9 10">
    <name type="scientific">Aspergillus clavatus (strain ATCC 1007 / CBS 513.65 / DSM 816 / NCTC 3887 / NRRL 1 / QM 1276 / 107)</name>
    <dbReference type="NCBI Taxonomy" id="344612"/>
    <lineage>
        <taxon>Eukaryota</taxon>
        <taxon>Fungi</taxon>
        <taxon>Dikarya</taxon>
        <taxon>Ascomycota</taxon>
        <taxon>Pezizomycotina</taxon>
        <taxon>Eurotiomycetes</taxon>
        <taxon>Eurotiomycetidae</taxon>
        <taxon>Eurotiales</taxon>
        <taxon>Aspergillaceae</taxon>
        <taxon>Aspergillus</taxon>
        <taxon>Aspergillus subgen. Fumigati</taxon>
    </lineage>
</organism>
<evidence type="ECO:0000259" key="8">
    <source>
        <dbReference type="Pfam" id="PF20684"/>
    </source>
</evidence>
<feature type="compositionally biased region" description="Basic and acidic residues" evidence="6">
    <location>
        <begin position="351"/>
        <end position="369"/>
    </location>
</feature>
<dbReference type="PANTHER" id="PTHR33048">
    <property type="entry name" value="PTH11-LIKE INTEGRAL MEMBRANE PROTEIN (AFU_ORTHOLOGUE AFUA_5G11245)"/>
    <property type="match status" value="1"/>
</dbReference>
<dbReference type="InterPro" id="IPR052337">
    <property type="entry name" value="SAT4-like"/>
</dbReference>
<dbReference type="PANTHER" id="PTHR33048:SF140">
    <property type="entry name" value="ATPASE, PUTATIVE (EUROFUNG)-RELATED"/>
    <property type="match status" value="1"/>
</dbReference>
<feature type="transmembrane region" description="Helical" evidence="7">
    <location>
        <begin position="136"/>
        <end position="159"/>
    </location>
</feature>
<proteinExistence type="inferred from homology"/>
<evidence type="ECO:0000313" key="10">
    <source>
        <dbReference type="Proteomes" id="UP000006701"/>
    </source>
</evidence>
<dbReference type="OrthoDB" id="3897607at2759"/>
<feature type="transmembrane region" description="Helical" evidence="7">
    <location>
        <begin position="16"/>
        <end position="39"/>
    </location>
</feature>
<reference evidence="9 10" key="1">
    <citation type="journal article" date="2008" name="PLoS Genet.">
        <title>Genomic islands in the pathogenic filamentous fungus Aspergillus fumigatus.</title>
        <authorList>
            <person name="Fedorova N.D."/>
            <person name="Khaldi N."/>
            <person name="Joardar V.S."/>
            <person name="Maiti R."/>
            <person name="Amedeo P."/>
            <person name="Anderson M.J."/>
            <person name="Crabtree J."/>
            <person name="Silva J.C."/>
            <person name="Badger J.H."/>
            <person name="Albarraq A."/>
            <person name="Angiuoli S."/>
            <person name="Bussey H."/>
            <person name="Bowyer P."/>
            <person name="Cotty P.J."/>
            <person name="Dyer P.S."/>
            <person name="Egan A."/>
            <person name="Galens K."/>
            <person name="Fraser-Liggett C.M."/>
            <person name="Haas B.J."/>
            <person name="Inman J.M."/>
            <person name="Kent R."/>
            <person name="Lemieux S."/>
            <person name="Malavazi I."/>
            <person name="Orvis J."/>
            <person name="Roemer T."/>
            <person name="Ronning C.M."/>
            <person name="Sundaram J.P."/>
            <person name="Sutton G."/>
            <person name="Turner G."/>
            <person name="Venter J.C."/>
            <person name="White O.R."/>
            <person name="Whitty B.R."/>
            <person name="Youngman P."/>
            <person name="Wolfe K.H."/>
            <person name="Goldman G.H."/>
            <person name="Wortman J.R."/>
            <person name="Jiang B."/>
            <person name="Denning D.W."/>
            <person name="Nierman W.C."/>
        </authorList>
    </citation>
    <scope>NUCLEOTIDE SEQUENCE [LARGE SCALE GENOMIC DNA]</scope>
    <source>
        <strain evidence="10">ATCC 1007 / CBS 513.65 / DSM 816 / NCTC 3887 / NRRL 1</strain>
    </source>
</reference>
<feature type="transmembrane region" description="Helical" evidence="7">
    <location>
        <begin position="189"/>
        <end position="209"/>
    </location>
</feature>
<dbReference type="EMBL" id="DS027045">
    <property type="protein sequence ID" value="EAW14396.1"/>
    <property type="molecule type" value="Genomic_DNA"/>
</dbReference>
<dbReference type="AlphaFoldDB" id="A1C7M5"/>
<dbReference type="GO" id="GO:0016020">
    <property type="term" value="C:membrane"/>
    <property type="evidence" value="ECO:0007669"/>
    <property type="project" value="UniProtKB-SubCell"/>
</dbReference>
<dbReference type="GeneID" id="4707742"/>